<protein>
    <submittedName>
        <fullName evidence="2">Growth hormone receptor/prolactin receptor 5' variant</fullName>
    </submittedName>
</protein>
<sequence>MRGGHGRAERPTQRGGGGGTDSMVPARKCFFLLLALMTFAASPSPVGKFPGRPVVWCRTVDMLTLTCWWQPVKGDDPSTNYTLFYTTQSGSTLAPGGTRPASDKGMAASPAQLTFWTFHVASRSGFLLLLEEPEGGWKRGDSVSQLHQLRANESA</sequence>
<dbReference type="AlphaFoldDB" id="R9UE07"/>
<reference evidence="2" key="1">
    <citation type="journal article" date="2013" name="Gen. Comp. Endocrinol.">
        <title>Evolutionary origin and divergence of the growth hormone receptor family: Insight from studies on sea lamprey.</title>
        <authorList>
            <person name="Ellens E.R."/>
            <person name="Kittilson J.D."/>
            <person name="Hall J.A."/>
            <person name="Sower S.A."/>
            <person name="Sheridan M.A."/>
        </authorList>
    </citation>
    <scope>NUCLEOTIDE SEQUENCE</scope>
</reference>
<dbReference type="InterPro" id="IPR013783">
    <property type="entry name" value="Ig-like_fold"/>
</dbReference>
<accession>R9UE07</accession>
<dbReference type="EMBL" id="KF034535">
    <property type="protein sequence ID" value="AGN52918.1"/>
    <property type="molecule type" value="mRNA"/>
</dbReference>
<feature type="non-terminal residue" evidence="2">
    <location>
        <position position="155"/>
    </location>
</feature>
<dbReference type="SUPFAM" id="SSF49265">
    <property type="entry name" value="Fibronectin type III"/>
    <property type="match status" value="1"/>
</dbReference>
<proteinExistence type="evidence at transcript level"/>
<evidence type="ECO:0000256" key="1">
    <source>
        <dbReference type="SAM" id="MobiDB-lite"/>
    </source>
</evidence>
<dbReference type="InterPro" id="IPR036116">
    <property type="entry name" value="FN3_sf"/>
</dbReference>
<name>R9UE07_PETMA</name>
<evidence type="ECO:0000313" key="2">
    <source>
        <dbReference type="EMBL" id="AGN52918.1"/>
    </source>
</evidence>
<feature type="region of interest" description="Disordered" evidence="1">
    <location>
        <begin position="1"/>
        <end position="21"/>
    </location>
</feature>
<organism evidence="2">
    <name type="scientific">Petromyzon marinus</name>
    <name type="common">Sea lamprey</name>
    <dbReference type="NCBI Taxonomy" id="7757"/>
    <lineage>
        <taxon>Eukaryota</taxon>
        <taxon>Metazoa</taxon>
        <taxon>Chordata</taxon>
        <taxon>Craniata</taxon>
        <taxon>Vertebrata</taxon>
        <taxon>Cyclostomata</taxon>
        <taxon>Hyperoartia</taxon>
        <taxon>Petromyzontiformes</taxon>
        <taxon>Petromyzontidae</taxon>
        <taxon>Petromyzon</taxon>
    </lineage>
</organism>
<feature type="compositionally biased region" description="Basic and acidic residues" evidence="1">
    <location>
        <begin position="1"/>
        <end position="12"/>
    </location>
</feature>
<dbReference type="Gene3D" id="2.60.40.10">
    <property type="entry name" value="Immunoglobulins"/>
    <property type="match status" value="1"/>
</dbReference>
<keyword evidence="2" id="KW-0675">Receptor</keyword>